<dbReference type="PANTHER" id="PTHR30363">
    <property type="entry name" value="HTH-TYPE TRANSCRIPTIONAL REGULATOR SRLR-RELATED"/>
    <property type="match status" value="1"/>
</dbReference>
<accession>A0A0R1F287</accession>
<name>A0A0R1F287_9LACO</name>
<dbReference type="PROSITE" id="PS00894">
    <property type="entry name" value="HTH_DEOR_1"/>
    <property type="match status" value="1"/>
</dbReference>
<dbReference type="PATRIC" id="fig|913848.6.peg.1493"/>
<evidence type="ECO:0000256" key="5">
    <source>
        <dbReference type="ARBA" id="ARBA00023163"/>
    </source>
</evidence>
<evidence type="ECO:0000256" key="4">
    <source>
        <dbReference type="ARBA" id="ARBA00023125"/>
    </source>
</evidence>
<comment type="caution">
    <text evidence="8">The sequence shown here is derived from an EMBL/GenBank/DDBJ whole genome shotgun (WGS) entry which is preliminary data.</text>
</comment>
<dbReference type="RefSeq" id="WP_003678595.1">
    <property type="nucleotide sequence ID" value="NZ_AZCN01000039.1"/>
</dbReference>
<dbReference type="PROSITE" id="PS51000">
    <property type="entry name" value="HTH_DEOR_2"/>
    <property type="match status" value="1"/>
</dbReference>
<keyword evidence="5" id="KW-0804">Transcription</keyword>
<feature type="domain" description="HTH deoR-type" evidence="7">
    <location>
        <begin position="3"/>
        <end position="58"/>
    </location>
</feature>
<dbReference type="GO" id="GO:0003677">
    <property type="term" value="F:DNA binding"/>
    <property type="evidence" value="ECO:0007669"/>
    <property type="project" value="UniProtKB-KW"/>
</dbReference>
<dbReference type="EMBL" id="AZCN01000039">
    <property type="protein sequence ID" value="KRK15947.1"/>
    <property type="molecule type" value="Genomic_DNA"/>
</dbReference>
<dbReference type="InterPro" id="IPR014036">
    <property type="entry name" value="DeoR-like_C"/>
</dbReference>
<keyword evidence="2" id="KW-0678">Repressor</keyword>
<proteinExistence type="predicted"/>
<keyword evidence="3" id="KW-0805">Transcription regulation</keyword>
<evidence type="ECO:0000256" key="1">
    <source>
        <dbReference type="ARBA" id="ARBA00021390"/>
    </source>
</evidence>
<dbReference type="InterPro" id="IPR001034">
    <property type="entry name" value="DeoR_HTH"/>
</dbReference>
<protein>
    <recommendedName>
        <fullName evidence="1">Lactose phosphotransferase system repressor</fullName>
    </recommendedName>
</protein>
<keyword evidence="4" id="KW-0238">DNA-binding</keyword>
<dbReference type="GO" id="GO:0003700">
    <property type="term" value="F:DNA-binding transcription factor activity"/>
    <property type="evidence" value="ECO:0007669"/>
    <property type="project" value="InterPro"/>
</dbReference>
<sequence length="251" mass="27917">MLISQRQEKILAVVNSQRFTTIAELAAVLSVSDMTVRRDLDQLASAGKISKVRGGVQSVQALAFNDLSVAQKQDLNLPQKRQIAKAAARYVLSGETIYLGSGTTIALLSDYFEQDYLRVITNSLTVFNLLLKRHPRYDVTLIGGNLRQRSGVFIGGITEDTLQRLNFDRALVSADGIADGQLMDIVTEEGRSQGIAMAQAQERIVLADRSKLEHRAFYPFARLHDARYLITNELSAKQRAKYQDDTEVVTI</sequence>
<dbReference type="InterPro" id="IPR036390">
    <property type="entry name" value="WH_DNA-bd_sf"/>
</dbReference>
<dbReference type="InterPro" id="IPR050313">
    <property type="entry name" value="Carb_Metab_HTH_regulators"/>
</dbReference>
<dbReference type="GeneID" id="65916011"/>
<dbReference type="SMART" id="SM00420">
    <property type="entry name" value="HTH_DEOR"/>
    <property type="match status" value="1"/>
</dbReference>
<dbReference type="PANTHER" id="PTHR30363:SF4">
    <property type="entry name" value="GLYCEROL-3-PHOSPHATE REGULON REPRESSOR"/>
    <property type="match status" value="1"/>
</dbReference>
<comment type="function">
    <text evidence="6">Repressor of the lactose catabolism operon. Galactose-6-phosphate is the inducer.</text>
</comment>
<evidence type="ECO:0000313" key="9">
    <source>
        <dbReference type="Proteomes" id="UP000051181"/>
    </source>
</evidence>
<dbReference type="AlphaFoldDB" id="A0A0R1F287"/>
<dbReference type="SUPFAM" id="SSF46785">
    <property type="entry name" value="Winged helix' DNA-binding domain"/>
    <property type="match status" value="1"/>
</dbReference>
<evidence type="ECO:0000256" key="2">
    <source>
        <dbReference type="ARBA" id="ARBA00022491"/>
    </source>
</evidence>
<dbReference type="InterPro" id="IPR036388">
    <property type="entry name" value="WH-like_DNA-bd_sf"/>
</dbReference>
<dbReference type="Proteomes" id="UP000051181">
    <property type="component" value="Unassembled WGS sequence"/>
</dbReference>
<evidence type="ECO:0000256" key="6">
    <source>
        <dbReference type="ARBA" id="ARBA00024937"/>
    </source>
</evidence>
<dbReference type="PRINTS" id="PR00037">
    <property type="entry name" value="HTHLACR"/>
</dbReference>
<dbReference type="SMART" id="SM01134">
    <property type="entry name" value="DeoRC"/>
    <property type="match status" value="1"/>
</dbReference>
<evidence type="ECO:0000313" key="8">
    <source>
        <dbReference type="EMBL" id="KRK15947.1"/>
    </source>
</evidence>
<dbReference type="Gene3D" id="1.10.10.10">
    <property type="entry name" value="Winged helix-like DNA-binding domain superfamily/Winged helix DNA-binding domain"/>
    <property type="match status" value="1"/>
</dbReference>
<reference evidence="8 9" key="1">
    <citation type="journal article" date="2015" name="Genome Announc.">
        <title>Expanding the biotechnology potential of lactobacilli through comparative genomics of 213 strains and associated genera.</title>
        <authorList>
            <person name="Sun Z."/>
            <person name="Harris H.M."/>
            <person name="McCann A."/>
            <person name="Guo C."/>
            <person name="Argimon S."/>
            <person name="Zhang W."/>
            <person name="Yang X."/>
            <person name="Jeffery I.B."/>
            <person name="Cooney J.C."/>
            <person name="Kagawa T.F."/>
            <person name="Liu W."/>
            <person name="Song Y."/>
            <person name="Salvetti E."/>
            <person name="Wrobel A."/>
            <person name="Rasinkangas P."/>
            <person name="Parkhill J."/>
            <person name="Rea M.C."/>
            <person name="O'Sullivan O."/>
            <person name="Ritari J."/>
            <person name="Douillard F.P."/>
            <person name="Paul Ross R."/>
            <person name="Yang R."/>
            <person name="Briner A.E."/>
            <person name="Felis G.E."/>
            <person name="de Vos W.M."/>
            <person name="Barrangou R."/>
            <person name="Klaenhammer T.R."/>
            <person name="Caufield P.W."/>
            <person name="Cui Y."/>
            <person name="Zhang H."/>
            <person name="O'Toole P.W."/>
        </authorList>
    </citation>
    <scope>NUCLEOTIDE SEQUENCE [LARGE SCALE GENOMIC DNA]</scope>
    <source>
        <strain evidence="8 9">DSM 20001</strain>
    </source>
</reference>
<evidence type="ECO:0000256" key="3">
    <source>
        <dbReference type="ARBA" id="ARBA00023015"/>
    </source>
</evidence>
<dbReference type="Pfam" id="PF08220">
    <property type="entry name" value="HTH_DeoR"/>
    <property type="match status" value="1"/>
</dbReference>
<dbReference type="InterPro" id="IPR037171">
    <property type="entry name" value="NagB/RpiA_transferase-like"/>
</dbReference>
<organism evidence="8 9">
    <name type="scientific">Loigolactobacillus coryniformis subsp. coryniformis KCTC 3167 = DSM 20001</name>
    <dbReference type="NCBI Taxonomy" id="913848"/>
    <lineage>
        <taxon>Bacteria</taxon>
        <taxon>Bacillati</taxon>
        <taxon>Bacillota</taxon>
        <taxon>Bacilli</taxon>
        <taxon>Lactobacillales</taxon>
        <taxon>Lactobacillaceae</taxon>
        <taxon>Loigolactobacillus</taxon>
    </lineage>
</organism>
<evidence type="ECO:0000259" key="7">
    <source>
        <dbReference type="PROSITE" id="PS51000"/>
    </source>
</evidence>
<dbReference type="eggNOG" id="COG1349">
    <property type="taxonomic scope" value="Bacteria"/>
</dbReference>
<dbReference type="SUPFAM" id="SSF100950">
    <property type="entry name" value="NagB/RpiA/CoA transferase-like"/>
    <property type="match status" value="1"/>
</dbReference>
<dbReference type="InterPro" id="IPR018356">
    <property type="entry name" value="Tscrpt_reg_HTH_DeoR_CS"/>
</dbReference>
<dbReference type="Pfam" id="PF00455">
    <property type="entry name" value="DeoRC"/>
    <property type="match status" value="1"/>
</dbReference>
<gene>
    <name evidence="8" type="ORF">FD22_GL001454</name>
</gene>
<dbReference type="Gene3D" id="3.40.50.1360">
    <property type="match status" value="1"/>
</dbReference>